<accession>A0ABN9E577</accession>
<dbReference type="Proteomes" id="UP001162483">
    <property type="component" value="Unassembled WGS sequence"/>
</dbReference>
<comment type="caution">
    <text evidence="1">The sequence shown here is derived from an EMBL/GenBank/DDBJ whole genome shotgun (WGS) entry which is preliminary data.</text>
</comment>
<organism evidence="1 2">
    <name type="scientific">Staurois parvus</name>
    <dbReference type="NCBI Taxonomy" id="386267"/>
    <lineage>
        <taxon>Eukaryota</taxon>
        <taxon>Metazoa</taxon>
        <taxon>Chordata</taxon>
        <taxon>Craniata</taxon>
        <taxon>Vertebrata</taxon>
        <taxon>Euteleostomi</taxon>
        <taxon>Amphibia</taxon>
        <taxon>Batrachia</taxon>
        <taxon>Anura</taxon>
        <taxon>Neobatrachia</taxon>
        <taxon>Ranoidea</taxon>
        <taxon>Ranidae</taxon>
        <taxon>Staurois</taxon>
    </lineage>
</organism>
<keyword evidence="2" id="KW-1185">Reference proteome</keyword>
<gene>
    <name evidence="1" type="ORF">SPARVUS_LOCUS9210729</name>
</gene>
<evidence type="ECO:0000313" key="2">
    <source>
        <dbReference type="Proteomes" id="UP001162483"/>
    </source>
</evidence>
<proteinExistence type="predicted"/>
<reference evidence="1" key="1">
    <citation type="submission" date="2023-05" db="EMBL/GenBank/DDBJ databases">
        <authorList>
            <person name="Stuckert A."/>
        </authorList>
    </citation>
    <scope>NUCLEOTIDE SEQUENCE</scope>
</reference>
<sequence>MERGLPFAAKLQTPLRVGQQESGPKLHRSPVGVLVGGPIRSTAGAWRRLWCMEMPVCGMQAFRDLDVCWLVTSSQGQVPGGEQNRRGQVG</sequence>
<dbReference type="EMBL" id="CATNWA010015139">
    <property type="protein sequence ID" value="CAI9579924.1"/>
    <property type="molecule type" value="Genomic_DNA"/>
</dbReference>
<protein>
    <submittedName>
        <fullName evidence="1">Uncharacterized protein</fullName>
    </submittedName>
</protein>
<name>A0ABN9E577_9NEOB</name>
<evidence type="ECO:0000313" key="1">
    <source>
        <dbReference type="EMBL" id="CAI9579924.1"/>
    </source>
</evidence>